<dbReference type="CDD" id="cd00077">
    <property type="entry name" value="HDc"/>
    <property type="match status" value="1"/>
</dbReference>
<protein>
    <submittedName>
        <fullName evidence="2">HD domain-containing phosphohydrolase</fullName>
    </submittedName>
</protein>
<dbReference type="PANTHER" id="PTHR43155">
    <property type="entry name" value="CYCLIC DI-GMP PHOSPHODIESTERASE PA4108-RELATED"/>
    <property type="match status" value="1"/>
</dbReference>
<dbReference type="Proteomes" id="UP001614338">
    <property type="component" value="Unassembled WGS sequence"/>
</dbReference>
<dbReference type="Pfam" id="PF13487">
    <property type="entry name" value="HD_5"/>
    <property type="match status" value="1"/>
</dbReference>
<dbReference type="Gene3D" id="2.40.10.220">
    <property type="entry name" value="predicted glycosyltransferase like domains"/>
    <property type="match status" value="1"/>
</dbReference>
<gene>
    <name evidence="2" type="ORF">ACIGG6_13190</name>
</gene>
<dbReference type="EMBL" id="JBITWC010000020">
    <property type="protein sequence ID" value="MFI8750941.1"/>
    <property type="molecule type" value="Genomic_DNA"/>
</dbReference>
<dbReference type="InterPro" id="IPR009875">
    <property type="entry name" value="PilZ_domain"/>
</dbReference>
<organism evidence="2 3">
    <name type="scientific">Vreelandella lionensis</name>
    <dbReference type="NCBI Taxonomy" id="1144478"/>
    <lineage>
        <taxon>Bacteria</taxon>
        <taxon>Pseudomonadati</taxon>
        <taxon>Pseudomonadota</taxon>
        <taxon>Gammaproteobacteria</taxon>
        <taxon>Oceanospirillales</taxon>
        <taxon>Halomonadaceae</taxon>
        <taxon>Vreelandella</taxon>
    </lineage>
</organism>
<name>A0ABW8BXJ4_9GAMM</name>
<proteinExistence type="predicted"/>
<sequence>MPNSSAPLRNPSAQVVQSFLKSQYVLCIYAKDMPYALQAEVVDLDVESGLLTLNLEYYGQSIDNYLNNGLINFDIEALHPLDGTIKNSALARDIYSISNVAAKVLKVDSGTYRLECQLPNSVFLMEQRGAVRIPFILGMRARVSVEVFASGLVVAGNLRNLSVGGCLVDVAIEDAVPLIVGQQVPGVTIEFPSGASFFTEGIVRHMRPFGNHGYAALGIEFSNLEPHQAEELYYFVNEVEREAAFRSGANGRFTDHSPLFVPGAREKKMLQREEKDQKNRQRQSPMQRGILELAHQLQYALMYIKSRNHFPEQVIYDCADSILYLVREDRKALLYALTFLHNEPEWVRHAVRVAAQMADIMLIRDAHSTQVREVMVGTLLHTMGKPLLVSEELPSLKSNMTPRQKTLLKQHPNVLWDKLVSLNWKPSPVCKDILLNANERLDGSGYPSGLKGPQLSENVILLSVIKIINKLTYERNGIKPRTPLDAYRLVSDSYQSYDKATLVEFIQCYGLYPIGSLAKFSGGFLAWIIDIDSKGMPVKVNVVKNLAFMDTNIDSILDAGDFSQIGRLEGVVDPNDYGVKFLKL</sequence>
<feature type="domain" description="HD-GYP" evidence="1">
    <location>
        <begin position="324"/>
        <end position="522"/>
    </location>
</feature>
<evidence type="ECO:0000313" key="3">
    <source>
        <dbReference type="Proteomes" id="UP001614338"/>
    </source>
</evidence>
<dbReference type="RefSeq" id="WP_399844977.1">
    <property type="nucleotide sequence ID" value="NZ_JBITWC010000020.1"/>
</dbReference>
<evidence type="ECO:0000259" key="1">
    <source>
        <dbReference type="PROSITE" id="PS51832"/>
    </source>
</evidence>
<comment type="caution">
    <text evidence="2">The sequence shown here is derived from an EMBL/GenBank/DDBJ whole genome shotgun (WGS) entry which is preliminary data.</text>
</comment>
<dbReference type="PANTHER" id="PTHR43155:SF2">
    <property type="entry name" value="CYCLIC DI-GMP PHOSPHODIESTERASE PA4108"/>
    <property type="match status" value="1"/>
</dbReference>
<reference evidence="2 3" key="1">
    <citation type="submission" date="2024-10" db="EMBL/GenBank/DDBJ databases">
        <title>The Natural Products Discovery Center: Release of the First 8490 Sequenced Strains for Exploring Actinobacteria Biosynthetic Diversity.</title>
        <authorList>
            <person name="Kalkreuter E."/>
            <person name="Kautsar S.A."/>
            <person name="Yang D."/>
            <person name="Bader C.D."/>
            <person name="Teijaro C.N."/>
            <person name="Fluegel L."/>
            <person name="Davis C.M."/>
            <person name="Simpson J.R."/>
            <person name="Lauterbach L."/>
            <person name="Steele A.D."/>
            <person name="Gui C."/>
            <person name="Meng S."/>
            <person name="Li G."/>
            <person name="Viehrig K."/>
            <person name="Ye F."/>
            <person name="Su P."/>
            <person name="Kiefer A.F."/>
            <person name="Nichols A."/>
            <person name="Cepeda A.J."/>
            <person name="Yan W."/>
            <person name="Fan B."/>
            <person name="Jiang Y."/>
            <person name="Adhikari A."/>
            <person name="Zheng C.-J."/>
            <person name="Schuster L."/>
            <person name="Cowan T.M."/>
            <person name="Smanski M.J."/>
            <person name="Chevrette M.G."/>
            <person name="De Carvalho L.P.S."/>
            <person name="Shen B."/>
        </authorList>
    </citation>
    <scope>NUCLEOTIDE SEQUENCE [LARGE SCALE GENOMIC DNA]</scope>
    <source>
        <strain evidence="2 3">NPDC077409</strain>
    </source>
</reference>
<dbReference type="Pfam" id="PF07238">
    <property type="entry name" value="PilZ"/>
    <property type="match status" value="1"/>
</dbReference>
<dbReference type="SUPFAM" id="SSF141371">
    <property type="entry name" value="PilZ domain-like"/>
    <property type="match status" value="1"/>
</dbReference>
<evidence type="ECO:0000313" key="2">
    <source>
        <dbReference type="EMBL" id="MFI8750941.1"/>
    </source>
</evidence>
<dbReference type="InterPro" id="IPR003607">
    <property type="entry name" value="HD/PDEase_dom"/>
</dbReference>
<keyword evidence="3" id="KW-1185">Reference proteome</keyword>
<accession>A0ABW8BXJ4</accession>
<dbReference type="InterPro" id="IPR037522">
    <property type="entry name" value="HD_GYP_dom"/>
</dbReference>
<dbReference type="Gene3D" id="1.10.3210.10">
    <property type="entry name" value="Hypothetical protein af1432"/>
    <property type="match status" value="1"/>
</dbReference>
<dbReference type="PROSITE" id="PS51832">
    <property type="entry name" value="HD_GYP"/>
    <property type="match status" value="1"/>
</dbReference>